<organism evidence="2 3">
    <name type="scientific">Noviherbaspirillum denitrificans</name>
    <dbReference type="NCBI Taxonomy" id="1968433"/>
    <lineage>
        <taxon>Bacteria</taxon>
        <taxon>Pseudomonadati</taxon>
        <taxon>Pseudomonadota</taxon>
        <taxon>Betaproteobacteria</taxon>
        <taxon>Burkholderiales</taxon>
        <taxon>Oxalobacteraceae</taxon>
        <taxon>Noviherbaspirillum</taxon>
    </lineage>
</organism>
<dbReference type="AlphaFoldDB" id="A0A254TDJ6"/>
<evidence type="ECO:0000313" key="3">
    <source>
        <dbReference type="Proteomes" id="UP000197535"/>
    </source>
</evidence>
<comment type="caution">
    <text evidence="2">The sequence shown here is derived from an EMBL/GenBank/DDBJ whole genome shotgun (WGS) entry which is preliminary data.</text>
</comment>
<evidence type="ECO:0000313" key="2">
    <source>
        <dbReference type="EMBL" id="OWW19372.1"/>
    </source>
</evidence>
<dbReference type="Proteomes" id="UP000197535">
    <property type="component" value="Unassembled WGS sequence"/>
</dbReference>
<reference evidence="2 3" key="1">
    <citation type="submission" date="2016-02" db="EMBL/GenBank/DDBJ databases">
        <authorList>
            <person name="Wen L."/>
            <person name="He K."/>
            <person name="Yang H."/>
        </authorList>
    </citation>
    <scope>NUCLEOTIDE SEQUENCE [LARGE SCALE GENOMIC DNA]</scope>
    <source>
        <strain evidence="2 3">TSA40</strain>
    </source>
</reference>
<dbReference type="Pfam" id="PF08809">
    <property type="entry name" value="DUF1799"/>
    <property type="match status" value="1"/>
</dbReference>
<evidence type="ECO:0000313" key="1">
    <source>
        <dbReference type="EMBL" id="OWW18408.1"/>
    </source>
</evidence>
<gene>
    <name evidence="1" type="ORF">AYR66_00990</name>
    <name evidence="2" type="ORF">AYR66_07475</name>
</gene>
<dbReference type="EMBL" id="LSTO01000001">
    <property type="protein sequence ID" value="OWW19372.1"/>
    <property type="molecule type" value="Genomic_DNA"/>
</dbReference>
<sequence>MWSEGKKLRRAAALLARGKLRIPSRDGSDPEPEAEVNAAAAFFGLSPEGRLEVEEEFALWPECVENFNLWLQVQTQWRVGVNGKEGLDYGSVVAYMKDVLLVPKKKRKELFDGLRAMEAAYLDELEQAAQ</sequence>
<protein>
    <submittedName>
        <fullName evidence="2">Uncharacterized protein</fullName>
    </submittedName>
</protein>
<dbReference type="InterPro" id="IPR014915">
    <property type="entry name" value="Phage_TLS_TfmB"/>
</dbReference>
<dbReference type="RefSeq" id="WP_170942044.1">
    <property type="nucleotide sequence ID" value="NZ_LSTO01000001.1"/>
</dbReference>
<proteinExistence type="predicted"/>
<dbReference type="EMBL" id="LSTO01000006">
    <property type="protein sequence ID" value="OWW18408.1"/>
    <property type="molecule type" value="Genomic_DNA"/>
</dbReference>
<accession>A0A254TDJ6</accession>
<name>A0A254TDJ6_9BURK</name>
<keyword evidence="3" id="KW-1185">Reference proteome</keyword>